<dbReference type="EMBL" id="VUOA01000016">
    <property type="protein sequence ID" value="KAA2238097.1"/>
    <property type="molecule type" value="Genomic_DNA"/>
</dbReference>
<comment type="caution">
    <text evidence="1">The sequence shown here is derived from an EMBL/GenBank/DDBJ whole genome shotgun (WGS) entry which is preliminary data.</text>
</comment>
<evidence type="ECO:0000313" key="1">
    <source>
        <dbReference type="EMBL" id="KAA2238097.1"/>
    </source>
</evidence>
<dbReference type="Proteomes" id="UP000323142">
    <property type="component" value="Unassembled WGS sequence"/>
</dbReference>
<dbReference type="OrthoDB" id="9787207at2"/>
<protein>
    <submittedName>
        <fullName evidence="1">Winged helix-turn-helix domain-containing protein</fullName>
    </submittedName>
</protein>
<proteinExistence type="predicted"/>
<dbReference type="PANTHER" id="PTHR30528:SF0">
    <property type="entry name" value="CYTOPLASMIC PROTEIN"/>
    <property type="match status" value="1"/>
</dbReference>
<evidence type="ECO:0000313" key="2">
    <source>
        <dbReference type="Proteomes" id="UP000323142"/>
    </source>
</evidence>
<keyword evidence="2" id="KW-1185">Reference proteome</keyword>
<dbReference type="PANTHER" id="PTHR30528">
    <property type="entry name" value="CYTOPLASMIC PROTEIN"/>
    <property type="match status" value="1"/>
</dbReference>
<reference evidence="1 2" key="2">
    <citation type="submission" date="2019-09" db="EMBL/GenBank/DDBJ databases">
        <authorList>
            <person name="Jin C."/>
        </authorList>
    </citation>
    <scope>NUCLEOTIDE SEQUENCE [LARGE SCALE GENOMIC DNA]</scope>
    <source>
        <strain evidence="1 2">BN140002</strain>
    </source>
</reference>
<dbReference type="Pfam" id="PF06224">
    <property type="entry name" value="AlkZ-like"/>
    <property type="match status" value="1"/>
</dbReference>
<dbReference type="AlphaFoldDB" id="A0A5B2VIS9"/>
<gene>
    <name evidence="1" type="ORF">F0L46_07065</name>
</gene>
<reference evidence="1 2" key="1">
    <citation type="submission" date="2019-09" db="EMBL/GenBank/DDBJ databases">
        <title>Salinarimonas rosea gen. nov., sp. nov., a new member of the a-2 subgroup of the Proteobacteria.</title>
        <authorList>
            <person name="Liu J."/>
        </authorList>
    </citation>
    <scope>NUCLEOTIDE SEQUENCE [LARGE SCALE GENOMIC DNA]</scope>
    <source>
        <strain evidence="1 2">BN140002</strain>
    </source>
</reference>
<name>A0A5B2VIS9_9HYPH</name>
<sequence>MASAVSLSARDARRIALAAQGLTGARPPRPSRGRLDAMLGRLGMVQIDSVNVLARAHYMPGFSRLGAYAVDHLHEAAYGRRRHLFEYWGHEASLIRLDLQPALRWRMSRAGEGRGIYGGLARFGRERPDFIAEVLRQVETRGALSARELEDCGRSAGSWWGWSDGKRALEWLFWAGRVTTAARRGFERVYDLPERVLPAEILAAPTPSDEEAHRTLVRVAAGALGVATERDLRDYWRLDPPDARAAICALVDEGDLLPASVEGWDTEAYLAPGAAAPARLKARALVSPFDPLLWERPRAERLFGMRYRIEIYTPAHLREHGYYVLPFLWGDRLAARVDLKADRKTRRLLVQAAHLEPRAPPDTAAALADELGLLGTWLDLDEIAVAARGDLAPALAAATRLMPSAPG</sequence>
<organism evidence="1 2">
    <name type="scientific">Salinarimonas soli</name>
    <dbReference type="NCBI Taxonomy" id="1638099"/>
    <lineage>
        <taxon>Bacteria</taxon>
        <taxon>Pseudomonadati</taxon>
        <taxon>Pseudomonadota</taxon>
        <taxon>Alphaproteobacteria</taxon>
        <taxon>Hyphomicrobiales</taxon>
        <taxon>Salinarimonadaceae</taxon>
        <taxon>Salinarimonas</taxon>
    </lineage>
</organism>
<accession>A0A5B2VIS9</accession>
<dbReference type="InterPro" id="IPR009351">
    <property type="entry name" value="AlkZ-like"/>
</dbReference>